<reference evidence="2 3" key="1">
    <citation type="submission" date="2020-08" db="EMBL/GenBank/DDBJ databases">
        <title>Sequencing the genomes of 1000 actinobacteria strains.</title>
        <authorList>
            <person name="Klenk H.-P."/>
        </authorList>
    </citation>
    <scope>NUCLEOTIDE SEQUENCE [LARGE SCALE GENOMIC DNA]</scope>
    <source>
        <strain evidence="2 3">DSM 46887</strain>
    </source>
</reference>
<dbReference type="AlphaFoldDB" id="A0A7W9IMV3"/>
<evidence type="ECO:0000313" key="2">
    <source>
        <dbReference type="EMBL" id="MBB5823280.1"/>
    </source>
</evidence>
<dbReference type="Proteomes" id="UP000540685">
    <property type="component" value="Unassembled WGS sequence"/>
</dbReference>
<evidence type="ECO:0000259" key="1">
    <source>
        <dbReference type="SMART" id="SM00065"/>
    </source>
</evidence>
<organism evidence="2 3">
    <name type="scientific">Streptosporangium becharense</name>
    <dbReference type="NCBI Taxonomy" id="1816182"/>
    <lineage>
        <taxon>Bacteria</taxon>
        <taxon>Bacillati</taxon>
        <taxon>Actinomycetota</taxon>
        <taxon>Actinomycetes</taxon>
        <taxon>Streptosporangiales</taxon>
        <taxon>Streptosporangiaceae</taxon>
        <taxon>Streptosporangium</taxon>
    </lineage>
</organism>
<evidence type="ECO:0000313" key="3">
    <source>
        <dbReference type="Proteomes" id="UP000540685"/>
    </source>
</evidence>
<comment type="caution">
    <text evidence="2">The sequence shown here is derived from an EMBL/GenBank/DDBJ whole genome shotgun (WGS) entry which is preliminary data.</text>
</comment>
<dbReference type="InterPro" id="IPR029016">
    <property type="entry name" value="GAF-like_dom_sf"/>
</dbReference>
<dbReference type="SMART" id="SM00065">
    <property type="entry name" value="GAF"/>
    <property type="match status" value="1"/>
</dbReference>
<proteinExistence type="predicted"/>
<keyword evidence="3" id="KW-1185">Reference proteome</keyword>
<accession>A0A7W9IMV3</accession>
<dbReference type="InterPro" id="IPR003018">
    <property type="entry name" value="GAF"/>
</dbReference>
<protein>
    <submittedName>
        <fullName evidence="2">GAF domain-containing protein</fullName>
    </submittedName>
</protein>
<dbReference type="Pfam" id="PF01590">
    <property type="entry name" value="GAF"/>
    <property type="match status" value="1"/>
</dbReference>
<name>A0A7W9IMV3_9ACTN</name>
<feature type="domain" description="GAF" evidence="1">
    <location>
        <begin position="21"/>
        <end position="170"/>
    </location>
</feature>
<dbReference type="RefSeq" id="WP_221206576.1">
    <property type="nucleotide sequence ID" value="NZ_JACHMP010000001.1"/>
</dbReference>
<sequence length="217" mass="23037">MNDNSEMIAAISVAVSGSEREHRVLLQSIVDTARVIFGAKASSIFLVNEEHGDLVFEAVSGEGEKVLVGRRFPATRGIAGWALNARDALIVDDLSTSTVFARDIAESTSYVPGSLMAVPLIHDDEALGVLEVLDPHPQARAGIDELALLTLFASQAAVALRIVQRNRYARRVLDGTGAEFGDLISIVSALAGGDAGRRQAGLRLIGSLHDLLIDNQA</sequence>
<dbReference type="EMBL" id="JACHMP010000001">
    <property type="protein sequence ID" value="MBB5823280.1"/>
    <property type="molecule type" value="Genomic_DNA"/>
</dbReference>
<gene>
    <name evidence="2" type="ORF">F4562_006342</name>
</gene>
<dbReference type="SUPFAM" id="SSF55781">
    <property type="entry name" value="GAF domain-like"/>
    <property type="match status" value="1"/>
</dbReference>
<dbReference type="Gene3D" id="3.30.450.40">
    <property type="match status" value="1"/>
</dbReference>